<dbReference type="InterPro" id="IPR035986">
    <property type="entry name" value="PKD_dom_sf"/>
</dbReference>
<dbReference type="SUPFAM" id="SSF49299">
    <property type="entry name" value="PKD domain"/>
    <property type="match status" value="2"/>
</dbReference>
<dbReference type="SMART" id="SM00089">
    <property type="entry name" value="PKD"/>
    <property type="match status" value="1"/>
</dbReference>
<evidence type="ECO:0000313" key="10">
    <source>
        <dbReference type="Proteomes" id="UP001164746"/>
    </source>
</evidence>
<evidence type="ECO:0000313" key="9">
    <source>
        <dbReference type="EMBL" id="WAR21800.1"/>
    </source>
</evidence>
<dbReference type="InterPro" id="IPR022409">
    <property type="entry name" value="PKD/Chitinase_dom"/>
</dbReference>
<keyword evidence="7" id="KW-0732">Signal</keyword>
<dbReference type="Proteomes" id="UP001164746">
    <property type="component" value="Chromosome 12"/>
</dbReference>
<feature type="region of interest" description="Disordered" evidence="6">
    <location>
        <begin position="901"/>
        <end position="965"/>
    </location>
</feature>
<dbReference type="PANTHER" id="PTHR12106:SF47">
    <property type="entry name" value="VPS10 DOMAIN-CONTAINING RECEPTOR SORCS3-LIKE"/>
    <property type="match status" value="1"/>
</dbReference>
<proteinExistence type="inferred from homology"/>
<dbReference type="InterPro" id="IPR015943">
    <property type="entry name" value="WD40/YVTN_repeat-like_dom_sf"/>
</dbReference>
<dbReference type="Pfam" id="PF15901">
    <property type="entry name" value="Sortilin_C"/>
    <property type="match status" value="1"/>
</dbReference>
<dbReference type="Gene3D" id="2.130.10.10">
    <property type="entry name" value="YVTN repeat-like/Quinoprotein amine dehydrogenase"/>
    <property type="match status" value="1"/>
</dbReference>
<keyword evidence="4" id="KW-0472">Membrane</keyword>
<dbReference type="Gene3D" id="2.10.70.80">
    <property type="match status" value="1"/>
</dbReference>
<dbReference type="SMART" id="SM00602">
    <property type="entry name" value="VPS10"/>
    <property type="match status" value="1"/>
</dbReference>
<protein>
    <submittedName>
        <fullName evidence="9">SORC2-like protein</fullName>
    </submittedName>
</protein>
<name>A0ABY7FHY2_MYAAR</name>
<sequence>MARGVKIACVVFLCSVCNTCVYSKVFSRSMHEISNIQKPSLNLYEQGILNRIKRAQNSNSSFTTDNVYNADNFHSQNSSVTTTEILLTESNEVYVHWSGLKNETVFVLTRQQRAGQVLSSTLWRSADAGATFTIVHFDQNILVNHLVTAPADRTKTVLSDLANRRLAVTSDSGATWSTVDIPFAPHRLLLHPRDAGLILGYDLRELKLYVSENFGRTWTLLQERVTERFFWAVPDVDLDMRTVHMEVQDPVGPVTYYACTVPTCEPLPINNTLGTIDFYSLVVEGDYIFVQKSTDDVTSFYVSYKRGPFRKAYLPTDMQALDYNVVESDDGQVFLAVDYEGGSANLYLSDITGQFFVLSQHNVVGLRYPGKFDVDLVQVEGLRGVYLVNKFEAPISDMALLSQRTYITHNKGGRWRLMDAPEETREQCAQPELCNLHLHLGFTNTYLSIPLVETTATAPGLLVAHGTTGAFLDIATSHVFVSRDAGLTWTPAPFHGNHFLSILDQGGVIAAISADSVPTNIVHISTSEGQTWVSQNFSETMLTVDGFVNEPGSRSLITSLFGHRSGAAGWSLMQLNYTALLERPCTEEDFELWTPKTSKQSSGQNCIMGESLEIERKKTTSNCYVGRDYLRKKSPKTCACAAEDFECDFGYEYGPDGTSCVASSWFNPDSLPEQICRHGKYNKSAGYRKVASSACSGGDVAAFLPVETDCPLLPPRGLLITTAKSCVQRGANVIFNLRQVSGSETETEYTWTFGSQVAPLKFRGLSEAASVTRAFSTAGRINVTVTAVNGKGRANATITITVEDEIRSILVEIPWGARTDTPSFFNVTVLGDDNHTDWNQENSLHFVWEFKNKVTGSIRQLTWQNVIQQQFQEPGQYTFTLNVYNSVSSVFYTQDMTVYDSRNSSDTDHHVGAANPAGRRGHHSSSAQIRKQRAGNAPVRTGSEAVATPPPEETTTPEKSLSSHV</sequence>
<keyword evidence="10" id="KW-1185">Reference proteome</keyword>
<dbReference type="InterPro" id="IPR031778">
    <property type="entry name" value="Sortilin_N"/>
</dbReference>
<dbReference type="Gene3D" id="2.60.40.10">
    <property type="entry name" value="Immunoglobulins"/>
    <property type="match status" value="1"/>
</dbReference>
<dbReference type="CDD" id="cd00146">
    <property type="entry name" value="PKD"/>
    <property type="match status" value="1"/>
</dbReference>
<organism evidence="9 10">
    <name type="scientific">Mya arenaria</name>
    <name type="common">Soft-shell clam</name>
    <dbReference type="NCBI Taxonomy" id="6604"/>
    <lineage>
        <taxon>Eukaryota</taxon>
        <taxon>Metazoa</taxon>
        <taxon>Spiralia</taxon>
        <taxon>Lophotrochozoa</taxon>
        <taxon>Mollusca</taxon>
        <taxon>Bivalvia</taxon>
        <taxon>Autobranchia</taxon>
        <taxon>Heteroconchia</taxon>
        <taxon>Euheterodonta</taxon>
        <taxon>Imparidentia</taxon>
        <taxon>Neoheterodontei</taxon>
        <taxon>Myida</taxon>
        <taxon>Myoidea</taxon>
        <taxon>Myidae</taxon>
        <taxon>Mya</taxon>
    </lineage>
</organism>
<dbReference type="SUPFAM" id="SSF110296">
    <property type="entry name" value="Oligoxyloglucan reducing end-specific cellobiohydrolase"/>
    <property type="match status" value="1"/>
</dbReference>
<dbReference type="PROSITE" id="PS50093">
    <property type="entry name" value="PKD"/>
    <property type="match status" value="1"/>
</dbReference>
<comment type="similarity">
    <text evidence="2">Belongs to the VPS10-related sortilin family. SORCS subfamily.</text>
</comment>
<evidence type="ECO:0000256" key="5">
    <source>
        <dbReference type="ARBA" id="ARBA00023180"/>
    </source>
</evidence>
<dbReference type="InterPro" id="IPR006581">
    <property type="entry name" value="VPS10"/>
</dbReference>
<keyword evidence="5" id="KW-0325">Glycoprotein</keyword>
<dbReference type="InterPro" id="IPR013783">
    <property type="entry name" value="Ig-like_fold"/>
</dbReference>
<feature type="chain" id="PRO_5047194713" evidence="7">
    <location>
        <begin position="24"/>
        <end position="965"/>
    </location>
</feature>
<evidence type="ECO:0000259" key="8">
    <source>
        <dbReference type="PROSITE" id="PS50093"/>
    </source>
</evidence>
<dbReference type="Gene3D" id="3.30.60.270">
    <property type="match status" value="1"/>
</dbReference>
<evidence type="ECO:0000256" key="1">
    <source>
        <dbReference type="ARBA" id="ARBA00004479"/>
    </source>
</evidence>
<dbReference type="InterPro" id="IPR050310">
    <property type="entry name" value="VPS10-sortilin"/>
</dbReference>
<evidence type="ECO:0000256" key="3">
    <source>
        <dbReference type="ARBA" id="ARBA00022737"/>
    </source>
</evidence>
<reference evidence="9" key="1">
    <citation type="submission" date="2022-11" db="EMBL/GenBank/DDBJ databases">
        <title>Centuries of genome instability and evolution in soft-shell clam transmissible cancer (bioRxiv).</title>
        <authorList>
            <person name="Hart S.F.M."/>
            <person name="Yonemitsu M.A."/>
            <person name="Giersch R.M."/>
            <person name="Beal B.F."/>
            <person name="Arriagada G."/>
            <person name="Davis B.W."/>
            <person name="Ostrander E.A."/>
            <person name="Goff S.P."/>
            <person name="Metzger M.J."/>
        </authorList>
    </citation>
    <scope>NUCLEOTIDE SEQUENCE</scope>
    <source>
        <strain evidence="9">MELC-2E11</strain>
        <tissue evidence="9">Siphon/mantle</tissue>
    </source>
</reference>
<dbReference type="EMBL" id="CP111023">
    <property type="protein sequence ID" value="WAR21800.1"/>
    <property type="molecule type" value="Genomic_DNA"/>
</dbReference>
<dbReference type="InterPro" id="IPR000601">
    <property type="entry name" value="PKD_dom"/>
</dbReference>
<evidence type="ECO:0000256" key="6">
    <source>
        <dbReference type="SAM" id="MobiDB-lite"/>
    </source>
</evidence>
<evidence type="ECO:0000256" key="2">
    <source>
        <dbReference type="ARBA" id="ARBA00010818"/>
    </source>
</evidence>
<evidence type="ECO:0000256" key="4">
    <source>
        <dbReference type="ARBA" id="ARBA00023136"/>
    </source>
</evidence>
<dbReference type="Pfam" id="PF15902">
    <property type="entry name" value="Sortilin-Vps10"/>
    <property type="match status" value="1"/>
</dbReference>
<comment type="subcellular location">
    <subcellularLocation>
        <location evidence="1">Membrane</location>
        <topology evidence="1">Single-pass type I membrane protein</topology>
    </subcellularLocation>
</comment>
<dbReference type="Pfam" id="PF00801">
    <property type="entry name" value="PKD"/>
    <property type="match status" value="1"/>
</dbReference>
<dbReference type="InterPro" id="IPR031777">
    <property type="entry name" value="Sortilin_C"/>
</dbReference>
<gene>
    <name evidence="9" type="ORF">MAR_015774</name>
</gene>
<feature type="signal peptide" evidence="7">
    <location>
        <begin position="1"/>
        <end position="23"/>
    </location>
</feature>
<accession>A0ABY7FHY2</accession>
<keyword evidence="3" id="KW-0677">Repeat</keyword>
<feature type="domain" description="PKD" evidence="8">
    <location>
        <begin position="741"/>
        <end position="809"/>
    </location>
</feature>
<dbReference type="PANTHER" id="PTHR12106">
    <property type="entry name" value="SORTILIN RELATED"/>
    <property type="match status" value="1"/>
</dbReference>
<evidence type="ECO:0000256" key="7">
    <source>
        <dbReference type="SAM" id="SignalP"/>
    </source>
</evidence>